<feature type="transmembrane region" description="Helical" evidence="6">
    <location>
        <begin position="60"/>
        <end position="81"/>
    </location>
</feature>
<evidence type="ECO:0000256" key="4">
    <source>
        <dbReference type="ARBA" id="ARBA00023136"/>
    </source>
</evidence>
<feature type="region of interest" description="Disordered" evidence="5">
    <location>
        <begin position="1"/>
        <end position="33"/>
    </location>
</feature>
<dbReference type="GO" id="GO:0015499">
    <property type="term" value="F:formate transmembrane transporter activity"/>
    <property type="evidence" value="ECO:0007669"/>
    <property type="project" value="TreeGrafter"/>
</dbReference>
<dbReference type="PANTHER" id="PTHR30520">
    <property type="entry name" value="FORMATE TRANSPORTER-RELATED"/>
    <property type="match status" value="1"/>
</dbReference>
<dbReference type="PANTHER" id="PTHR30520:SF2">
    <property type="entry name" value="INNER MEMBRANE PROTEIN YFDC"/>
    <property type="match status" value="1"/>
</dbReference>
<dbReference type="AlphaFoldDB" id="A0A6B0T8G9"/>
<dbReference type="InterPro" id="IPR023271">
    <property type="entry name" value="Aquaporin-like"/>
</dbReference>
<keyword evidence="3 6" id="KW-1133">Transmembrane helix</keyword>
<organism evidence="8 9">
    <name type="scientific">Halovenus carboxidivorans</name>
    <dbReference type="NCBI Taxonomy" id="2692199"/>
    <lineage>
        <taxon>Archaea</taxon>
        <taxon>Methanobacteriati</taxon>
        <taxon>Methanobacteriota</taxon>
        <taxon>Stenosarchaea group</taxon>
        <taxon>Halobacteria</taxon>
        <taxon>Halobacteriales</taxon>
        <taxon>Haloarculaceae</taxon>
        <taxon>Halovenus</taxon>
    </lineage>
</organism>
<dbReference type="Pfam" id="PF01226">
    <property type="entry name" value="Form_Nir_trans"/>
    <property type="match status" value="1"/>
</dbReference>
<dbReference type="Pfam" id="PF00582">
    <property type="entry name" value="Usp"/>
    <property type="match status" value="1"/>
</dbReference>
<evidence type="ECO:0000256" key="2">
    <source>
        <dbReference type="ARBA" id="ARBA00022692"/>
    </source>
</evidence>
<dbReference type="Proteomes" id="UP000466535">
    <property type="component" value="Unassembled WGS sequence"/>
</dbReference>
<proteinExistence type="predicted"/>
<keyword evidence="4 6" id="KW-0472">Membrane</keyword>
<feature type="transmembrane region" description="Helical" evidence="6">
    <location>
        <begin position="187"/>
        <end position="207"/>
    </location>
</feature>
<dbReference type="CDD" id="cd00293">
    <property type="entry name" value="USP-like"/>
    <property type="match status" value="1"/>
</dbReference>
<accession>A0A6B0T8G9</accession>
<protein>
    <submittedName>
        <fullName evidence="8">Formate transporter</fullName>
    </submittedName>
</protein>
<feature type="transmembrane region" description="Helical" evidence="6">
    <location>
        <begin position="139"/>
        <end position="167"/>
    </location>
</feature>
<reference evidence="8 9" key="1">
    <citation type="submission" date="2019-12" db="EMBL/GenBank/DDBJ databases">
        <title>Isolation and characterization of three novel carbon monoxide-oxidizing members of Halobacteria from salione crusts and soils.</title>
        <authorList>
            <person name="Myers M.R."/>
            <person name="King G.M."/>
        </authorList>
    </citation>
    <scope>NUCLEOTIDE SEQUENCE [LARGE SCALE GENOMIC DNA]</scope>
    <source>
        <strain evidence="8 9">WSH3</strain>
    </source>
</reference>
<gene>
    <name evidence="8" type="ORF">GRX03_12975</name>
</gene>
<dbReference type="OrthoDB" id="195948at2157"/>
<feature type="domain" description="UspA" evidence="7">
    <location>
        <begin position="480"/>
        <end position="596"/>
    </location>
</feature>
<dbReference type="Gene3D" id="1.20.1080.10">
    <property type="entry name" value="Glycerol uptake facilitator protein"/>
    <property type="match status" value="1"/>
</dbReference>
<dbReference type="RefSeq" id="WP_159764648.1">
    <property type="nucleotide sequence ID" value="NZ_WUUT01000005.1"/>
</dbReference>
<sequence>MSNDGPPETGEQSAAADPDPQRPAAPSEGSVVRDRFSSDEIFQRIIAAAEEEITEGRRELFFSAVAGGFAITITLLIYASLLARTSPTGKFGDAAPVLSALLYPIGFIYIIIGGYQLYTENTLPPVALTLERLASFPALFRNWTVVALGNFTGGAIGAVVLAHTGVLSPEAFGMVEYLGQKGVSEPVWNLFFKGAVAGLIVAGVVWVEYASRDTISRLVVVYLAFLCIPLGNLYHVVVSFTEMVFLLSLGQVEAATGMLQFVIPVFFGNTLGGVVLVTVVNYYQTSEGRLGAMDDARTFSRLSMPEWFFGSLVGRQYVPLLDTHSGSETEAGNGYRIMVPIFNPRTESGLVDFAYTLASQREDVSVHLVHIVQVPNRMTMRAGTGQRKRIVSESERKLQDFCDRAEDFDVHVESSTVVSYNAFREIFHQVTQDQPDQVVMAWDDNKPWGTIKSASKIDELTGTLPCEFLVLKDRGLELDEVLLATAGGPDSDLSAEVARALRRELGTGISLLHVVEGDTTKEEGERFLSNWAADRGLDDATMIVDDSGDVERAIRREAEKRSLVLIGATERGLLSRLASNSLHLDVVNQVDCSVLLAEKPYERSLRQRLFG</sequence>
<evidence type="ECO:0000256" key="3">
    <source>
        <dbReference type="ARBA" id="ARBA00022989"/>
    </source>
</evidence>
<feature type="transmembrane region" description="Helical" evidence="6">
    <location>
        <begin position="101"/>
        <end position="118"/>
    </location>
</feature>
<dbReference type="EMBL" id="WUUT01000005">
    <property type="protein sequence ID" value="MXR52516.1"/>
    <property type="molecule type" value="Genomic_DNA"/>
</dbReference>
<evidence type="ECO:0000313" key="9">
    <source>
        <dbReference type="Proteomes" id="UP000466535"/>
    </source>
</evidence>
<feature type="transmembrane region" description="Helical" evidence="6">
    <location>
        <begin position="261"/>
        <end position="283"/>
    </location>
</feature>
<evidence type="ECO:0000256" key="6">
    <source>
        <dbReference type="SAM" id="Phobius"/>
    </source>
</evidence>
<evidence type="ECO:0000259" key="7">
    <source>
        <dbReference type="Pfam" id="PF00582"/>
    </source>
</evidence>
<dbReference type="SUPFAM" id="SSF52402">
    <property type="entry name" value="Adenine nucleotide alpha hydrolases-like"/>
    <property type="match status" value="2"/>
</dbReference>
<keyword evidence="2 6" id="KW-0812">Transmembrane</keyword>
<dbReference type="GO" id="GO:0005886">
    <property type="term" value="C:plasma membrane"/>
    <property type="evidence" value="ECO:0007669"/>
    <property type="project" value="TreeGrafter"/>
</dbReference>
<evidence type="ECO:0000256" key="1">
    <source>
        <dbReference type="ARBA" id="ARBA00004141"/>
    </source>
</evidence>
<keyword evidence="9" id="KW-1185">Reference proteome</keyword>
<name>A0A6B0T8G9_9EURY</name>
<comment type="caution">
    <text evidence="8">The sequence shown here is derived from an EMBL/GenBank/DDBJ whole genome shotgun (WGS) entry which is preliminary data.</text>
</comment>
<evidence type="ECO:0000256" key="5">
    <source>
        <dbReference type="SAM" id="MobiDB-lite"/>
    </source>
</evidence>
<dbReference type="InterPro" id="IPR006016">
    <property type="entry name" value="UspA"/>
</dbReference>
<feature type="transmembrane region" description="Helical" evidence="6">
    <location>
        <begin position="219"/>
        <end position="241"/>
    </location>
</feature>
<feature type="compositionally biased region" description="Low complexity" evidence="5">
    <location>
        <begin position="12"/>
        <end position="27"/>
    </location>
</feature>
<evidence type="ECO:0000313" key="8">
    <source>
        <dbReference type="EMBL" id="MXR52516.1"/>
    </source>
</evidence>
<dbReference type="InterPro" id="IPR000292">
    <property type="entry name" value="For/NO2_transpt"/>
</dbReference>
<comment type="subcellular location">
    <subcellularLocation>
        <location evidence="1">Membrane</location>
        <topology evidence="1">Multi-pass membrane protein</topology>
    </subcellularLocation>
</comment>
<dbReference type="Gene3D" id="3.40.50.12370">
    <property type="match status" value="1"/>
</dbReference>